<keyword evidence="3" id="KW-1185">Reference proteome</keyword>
<keyword evidence="1" id="KW-1133">Transmembrane helix</keyword>
<protein>
    <recommendedName>
        <fullName evidence="4">N-acetyl-1-D-myo-inositol-2-amino-2-deoxy-alpha-D-glucopyranoside deacetylase</fullName>
    </recommendedName>
</protein>
<keyword evidence="1" id="KW-0472">Membrane</keyword>
<dbReference type="Proteomes" id="UP000273807">
    <property type="component" value="Unassembled WGS sequence"/>
</dbReference>
<feature type="transmembrane region" description="Helical" evidence="1">
    <location>
        <begin position="97"/>
        <end position="117"/>
    </location>
</feature>
<evidence type="ECO:0000256" key="1">
    <source>
        <dbReference type="SAM" id="Phobius"/>
    </source>
</evidence>
<dbReference type="AlphaFoldDB" id="A0A3N0C0M0"/>
<feature type="transmembrane region" description="Helical" evidence="1">
    <location>
        <begin position="41"/>
        <end position="59"/>
    </location>
</feature>
<organism evidence="2 3">
    <name type="scientific">Arthrobacter oryzae</name>
    <dbReference type="NCBI Taxonomy" id="409290"/>
    <lineage>
        <taxon>Bacteria</taxon>
        <taxon>Bacillati</taxon>
        <taxon>Actinomycetota</taxon>
        <taxon>Actinomycetes</taxon>
        <taxon>Micrococcales</taxon>
        <taxon>Micrococcaceae</taxon>
        <taxon>Arthrobacter</taxon>
    </lineage>
</organism>
<sequence>MNKRAAGPAGGIAAAGPAALFVALAGTALHGQDALIGGIEVPWGAVAALVLLASVELWLGAAFRSIVPPAFCGILCYALTGWWSALESGKRLIIDDTAGNIWIFGIAVVTVAMLAWCGRYRTPQV</sequence>
<proteinExistence type="predicted"/>
<keyword evidence="1" id="KW-0812">Transmembrane</keyword>
<gene>
    <name evidence="2" type="ORF">D7003_10400</name>
</gene>
<dbReference type="EMBL" id="RBED01000094">
    <property type="protein sequence ID" value="RNL55361.1"/>
    <property type="molecule type" value="Genomic_DNA"/>
</dbReference>
<evidence type="ECO:0000313" key="3">
    <source>
        <dbReference type="Proteomes" id="UP000273807"/>
    </source>
</evidence>
<name>A0A3N0C0M0_9MICC</name>
<accession>A0A3N0C0M0</accession>
<feature type="transmembrane region" description="Helical" evidence="1">
    <location>
        <begin position="66"/>
        <end position="85"/>
    </location>
</feature>
<evidence type="ECO:0008006" key="4">
    <source>
        <dbReference type="Google" id="ProtNLM"/>
    </source>
</evidence>
<reference evidence="2 3" key="1">
    <citation type="submission" date="2018-10" db="EMBL/GenBank/DDBJ databases">
        <title>Genome sequencing of Arthrobacter oryzae TNB02.</title>
        <authorList>
            <person name="Cho Y.-J."/>
            <person name="Cho A."/>
            <person name="Kim O.-S."/>
        </authorList>
    </citation>
    <scope>NUCLEOTIDE SEQUENCE [LARGE SCALE GENOMIC DNA]</scope>
    <source>
        <strain evidence="2 3">TNB02</strain>
    </source>
</reference>
<dbReference type="OrthoDB" id="4952538at2"/>
<comment type="caution">
    <text evidence="2">The sequence shown here is derived from an EMBL/GenBank/DDBJ whole genome shotgun (WGS) entry which is preliminary data.</text>
</comment>
<evidence type="ECO:0000313" key="2">
    <source>
        <dbReference type="EMBL" id="RNL55361.1"/>
    </source>
</evidence>
<dbReference type="RefSeq" id="WP_123255376.1">
    <property type="nucleotide sequence ID" value="NZ_RBED01000094.1"/>
</dbReference>